<evidence type="ECO:0000313" key="8">
    <source>
        <dbReference type="EMBL" id="ESO12907.1"/>
    </source>
</evidence>
<dbReference type="GO" id="GO:0015297">
    <property type="term" value="F:antiporter activity"/>
    <property type="evidence" value="ECO:0000318"/>
    <property type="project" value="GO_Central"/>
</dbReference>
<feature type="transmembrane region" description="Helical" evidence="6">
    <location>
        <begin position="142"/>
        <end position="164"/>
    </location>
</feature>
<evidence type="ECO:0000256" key="6">
    <source>
        <dbReference type="SAM" id="Phobius"/>
    </source>
</evidence>
<evidence type="ECO:0000256" key="4">
    <source>
        <dbReference type="ARBA" id="ARBA00023136"/>
    </source>
</evidence>
<name>T1FX62_HELRO</name>
<dbReference type="KEGG" id="hro:HELRODRAFT_62849"/>
<dbReference type="GeneID" id="20213410"/>
<dbReference type="OMA" id="NSLYTIW"/>
<dbReference type="EMBL" id="KB095811">
    <property type="protein sequence ID" value="ESO12907.1"/>
    <property type="molecule type" value="Genomic_DNA"/>
</dbReference>
<reference evidence="9" key="3">
    <citation type="submission" date="2015-06" db="UniProtKB">
        <authorList>
            <consortium name="EnsemblMetazoa"/>
        </authorList>
    </citation>
    <scope>IDENTIFICATION</scope>
</reference>
<feature type="transmembrane region" description="Helical" evidence="6">
    <location>
        <begin position="176"/>
        <end position="195"/>
    </location>
</feature>
<evidence type="ECO:0000259" key="7">
    <source>
        <dbReference type="Pfam" id="PF03151"/>
    </source>
</evidence>
<sequence>MYIAVCLVLNILLSISIVFVNKLVYTRIMFPNMTLTCVHFVFTTIGMCICRFCSMFEFKLLPISKMIPISLTFCGFVVLTNLSLQSNTVGTYQIIKTMTTPGIIILQTFFYGRSFSTKVKLTLIPITAGVFMNSYFDLRFNVIGLIFALSGVVVTSLYQVWVNEKQTEFSCNSMQLLYYQAPLSAIGVAIIVPLFEPVISPGGIFGTPWDVYSLLLVSLSGLIAFAINLSIFWIIGNTSPLTYNMVGHCKFCLTVAGGFLIFSDPITFYQLFGILLTFSGVLAYTHFKMNEQKQQQAARLEMEKINDELKQVTTSSQQLPTPSHSSIEIIGKS</sequence>
<dbReference type="PANTHER" id="PTHR11132">
    <property type="entry name" value="SOLUTE CARRIER FAMILY 35"/>
    <property type="match status" value="1"/>
</dbReference>
<dbReference type="RefSeq" id="XP_009009627.1">
    <property type="nucleotide sequence ID" value="XM_009011379.1"/>
</dbReference>
<dbReference type="AlphaFoldDB" id="T1FX62"/>
<feature type="transmembrane region" description="Helical" evidence="6">
    <location>
        <begin position="30"/>
        <end position="54"/>
    </location>
</feature>
<keyword evidence="3 6" id="KW-1133">Transmembrane helix</keyword>
<reference evidence="10" key="1">
    <citation type="submission" date="2012-12" db="EMBL/GenBank/DDBJ databases">
        <authorList>
            <person name="Hellsten U."/>
            <person name="Grimwood J."/>
            <person name="Chapman J.A."/>
            <person name="Shapiro H."/>
            <person name="Aerts A."/>
            <person name="Otillar R.P."/>
            <person name="Terry A.Y."/>
            <person name="Boore J.L."/>
            <person name="Simakov O."/>
            <person name="Marletaz F."/>
            <person name="Cho S.-J."/>
            <person name="Edsinger-Gonzales E."/>
            <person name="Havlak P."/>
            <person name="Kuo D.-H."/>
            <person name="Larsson T."/>
            <person name="Lv J."/>
            <person name="Arendt D."/>
            <person name="Savage R."/>
            <person name="Osoegawa K."/>
            <person name="de Jong P."/>
            <person name="Lindberg D.R."/>
            <person name="Seaver E.C."/>
            <person name="Weisblat D.A."/>
            <person name="Putnam N.H."/>
            <person name="Grigoriev I.V."/>
            <person name="Rokhsar D.S."/>
        </authorList>
    </citation>
    <scope>NUCLEOTIDE SEQUENCE</scope>
</reference>
<keyword evidence="10" id="KW-1185">Reference proteome</keyword>
<evidence type="ECO:0000313" key="10">
    <source>
        <dbReference type="Proteomes" id="UP000015101"/>
    </source>
</evidence>
<evidence type="ECO:0000256" key="2">
    <source>
        <dbReference type="ARBA" id="ARBA00022692"/>
    </source>
</evidence>
<feature type="transmembrane region" description="Helical" evidence="6">
    <location>
        <begin position="215"/>
        <end position="235"/>
    </location>
</feature>
<dbReference type="eggNOG" id="KOG1441">
    <property type="taxonomic scope" value="Eukaryota"/>
</dbReference>
<dbReference type="GO" id="GO:0016020">
    <property type="term" value="C:membrane"/>
    <property type="evidence" value="ECO:0007669"/>
    <property type="project" value="UniProtKB-SubCell"/>
</dbReference>
<organism evidence="9 10">
    <name type="scientific">Helobdella robusta</name>
    <name type="common">Californian leech</name>
    <dbReference type="NCBI Taxonomy" id="6412"/>
    <lineage>
        <taxon>Eukaryota</taxon>
        <taxon>Metazoa</taxon>
        <taxon>Spiralia</taxon>
        <taxon>Lophotrochozoa</taxon>
        <taxon>Annelida</taxon>
        <taxon>Clitellata</taxon>
        <taxon>Hirudinea</taxon>
        <taxon>Rhynchobdellida</taxon>
        <taxon>Glossiphoniidae</taxon>
        <taxon>Helobdella</taxon>
    </lineage>
</organism>
<reference evidence="8 10" key="2">
    <citation type="journal article" date="2013" name="Nature">
        <title>Insights into bilaterian evolution from three spiralian genomes.</title>
        <authorList>
            <person name="Simakov O."/>
            <person name="Marletaz F."/>
            <person name="Cho S.J."/>
            <person name="Edsinger-Gonzales E."/>
            <person name="Havlak P."/>
            <person name="Hellsten U."/>
            <person name="Kuo D.H."/>
            <person name="Larsson T."/>
            <person name="Lv J."/>
            <person name="Arendt D."/>
            <person name="Savage R."/>
            <person name="Osoegawa K."/>
            <person name="de Jong P."/>
            <person name="Grimwood J."/>
            <person name="Chapman J.A."/>
            <person name="Shapiro H."/>
            <person name="Aerts A."/>
            <person name="Otillar R.P."/>
            <person name="Terry A.Y."/>
            <person name="Boore J.L."/>
            <person name="Grigoriev I.V."/>
            <person name="Lindberg D.R."/>
            <person name="Seaver E.C."/>
            <person name="Weisblat D.A."/>
            <person name="Putnam N.H."/>
            <person name="Rokhsar D.S."/>
        </authorList>
    </citation>
    <scope>NUCLEOTIDE SEQUENCE</scope>
</reference>
<dbReference type="Proteomes" id="UP000015101">
    <property type="component" value="Unassembled WGS sequence"/>
</dbReference>
<gene>
    <name evidence="9" type="primary">20213410</name>
    <name evidence="8" type="ORF">HELRODRAFT_62849</name>
</gene>
<evidence type="ECO:0000256" key="5">
    <source>
        <dbReference type="SAM" id="MobiDB-lite"/>
    </source>
</evidence>
<feature type="region of interest" description="Disordered" evidence="5">
    <location>
        <begin position="313"/>
        <end position="333"/>
    </location>
</feature>
<dbReference type="STRING" id="6412.T1FX62"/>
<evidence type="ECO:0000256" key="3">
    <source>
        <dbReference type="ARBA" id="ARBA00022989"/>
    </source>
</evidence>
<keyword evidence="2 6" id="KW-0812">Transmembrane</keyword>
<dbReference type="GO" id="GO:0005338">
    <property type="term" value="F:nucleotide-sugar transmembrane transporter activity"/>
    <property type="evidence" value="ECO:0000318"/>
    <property type="project" value="GO_Central"/>
</dbReference>
<dbReference type="GO" id="GO:0005794">
    <property type="term" value="C:Golgi apparatus"/>
    <property type="evidence" value="ECO:0000318"/>
    <property type="project" value="GO_Central"/>
</dbReference>
<feature type="transmembrane region" description="Helical" evidence="6">
    <location>
        <begin position="90"/>
        <end position="112"/>
    </location>
</feature>
<dbReference type="HOGENOM" id="CLU_048347_3_2_1"/>
<dbReference type="GO" id="GO:0055085">
    <property type="term" value="P:transmembrane transport"/>
    <property type="evidence" value="ECO:0000318"/>
    <property type="project" value="GO_Central"/>
</dbReference>
<dbReference type="EnsemblMetazoa" id="HelroT62849">
    <property type="protein sequence ID" value="HelroP62849"/>
    <property type="gene ID" value="HelroG62849"/>
</dbReference>
<protein>
    <recommendedName>
        <fullName evidence="7">Sugar phosphate transporter domain-containing protein</fullName>
    </recommendedName>
</protein>
<dbReference type="InterPro" id="IPR004853">
    <property type="entry name" value="Sugar_P_trans_dom"/>
</dbReference>
<accession>T1FX62</accession>
<comment type="subcellular location">
    <subcellularLocation>
        <location evidence="1">Membrane</location>
        <topology evidence="1">Multi-pass membrane protein</topology>
    </subcellularLocation>
</comment>
<feature type="compositionally biased region" description="Polar residues" evidence="5">
    <location>
        <begin position="313"/>
        <end position="326"/>
    </location>
</feature>
<keyword evidence="4 6" id="KW-0472">Membrane</keyword>
<evidence type="ECO:0000256" key="1">
    <source>
        <dbReference type="ARBA" id="ARBA00004141"/>
    </source>
</evidence>
<dbReference type="CTD" id="20213410"/>
<feature type="domain" description="Sugar phosphate transporter" evidence="7">
    <location>
        <begin position="3"/>
        <end position="284"/>
    </location>
</feature>
<evidence type="ECO:0000313" key="9">
    <source>
        <dbReference type="EnsemblMetazoa" id="HelroP62849"/>
    </source>
</evidence>
<dbReference type="Pfam" id="PF03151">
    <property type="entry name" value="TPT"/>
    <property type="match status" value="1"/>
</dbReference>
<feature type="transmembrane region" description="Helical" evidence="6">
    <location>
        <begin position="66"/>
        <end position="84"/>
    </location>
</feature>
<dbReference type="OrthoDB" id="5547497at2759"/>
<feature type="transmembrane region" description="Helical" evidence="6">
    <location>
        <begin position="268"/>
        <end position="287"/>
    </location>
</feature>
<proteinExistence type="predicted"/>
<dbReference type="InParanoid" id="T1FX62"/>
<dbReference type="EMBL" id="AMQM01000260">
    <property type="status" value="NOT_ANNOTATED_CDS"/>
    <property type="molecule type" value="Genomic_DNA"/>
</dbReference>
<dbReference type="InterPro" id="IPR050186">
    <property type="entry name" value="TPT_transporter"/>
</dbReference>